<dbReference type="InterPro" id="IPR000399">
    <property type="entry name" value="TPP-bd_CS"/>
</dbReference>
<dbReference type="InterPro" id="IPR029035">
    <property type="entry name" value="DHS-like_NAD/FAD-binding_dom"/>
</dbReference>
<dbReference type="GO" id="GO:0019310">
    <property type="term" value="P:inositol catabolic process"/>
    <property type="evidence" value="ECO:0007669"/>
    <property type="project" value="InterPro"/>
</dbReference>
<evidence type="ECO:0000259" key="5">
    <source>
        <dbReference type="Pfam" id="PF02775"/>
    </source>
</evidence>
<evidence type="ECO:0000313" key="10">
    <source>
        <dbReference type="Proteomes" id="UP000323594"/>
    </source>
</evidence>
<proteinExistence type="inferred from homology"/>
<evidence type="ECO:0000313" key="7">
    <source>
        <dbReference type="EMBL" id="CEM61542.1"/>
    </source>
</evidence>
<accession>A0A0B7GVH3</accession>
<dbReference type="GeneID" id="57753143"/>
<dbReference type="GO" id="GO:0030976">
    <property type="term" value="F:thiamine pyrophosphate binding"/>
    <property type="evidence" value="ECO:0007669"/>
    <property type="project" value="InterPro"/>
</dbReference>
<dbReference type="InterPro" id="IPR029061">
    <property type="entry name" value="THDP-binding"/>
</dbReference>
<reference evidence="7" key="1">
    <citation type="submission" date="2015-01" db="EMBL/GenBank/DDBJ databases">
        <authorList>
            <person name="Xiang T."/>
            <person name="Song Y."/>
            <person name="Huang L."/>
            <person name="Wang B."/>
            <person name="Wu P."/>
        </authorList>
    </citation>
    <scope>NUCLEOTIDE SEQUENCE [LARGE SCALE GENOMIC DNA]</scope>
    <source>
        <strain evidence="7">V1</strain>
    </source>
</reference>
<reference evidence="8 10" key="3">
    <citation type="submission" date="2019-08" db="EMBL/GenBank/DDBJ databases">
        <authorList>
            <person name="Kuhnert P."/>
        </authorList>
    </citation>
    <scope>NUCLEOTIDE SEQUENCE [LARGE SCALE GENOMIC DNA]</scope>
    <source>
        <strain evidence="8 10">B36.5</strain>
    </source>
</reference>
<dbReference type="NCBIfam" id="TIGR04377">
    <property type="entry name" value="myo_inos_iolD"/>
    <property type="match status" value="1"/>
</dbReference>
<evidence type="ECO:0000259" key="6">
    <source>
        <dbReference type="Pfam" id="PF02776"/>
    </source>
</evidence>
<dbReference type="InterPro" id="IPR030817">
    <property type="entry name" value="Myo_inos_IolD"/>
</dbReference>
<dbReference type="SUPFAM" id="SSF52467">
    <property type="entry name" value="DHS-like NAD/FAD-binding domain"/>
    <property type="match status" value="1"/>
</dbReference>
<dbReference type="Pfam" id="PF02775">
    <property type="entry name" value="TPP_enzyme_C"/>
    <property type="match status" value="1"/>
</dbReference>
<keyword evidence="2 3" id="KW-0786">Thiamine pyrophosphate</keyword>
<dbReference type="GO" id="GO:0009099">
    <property type="term" value="P:L-valine biosynthetic process"/>
    <property type="evidence" value="ECO:0007669"/>
    <property type="project" value="TreeGrafter"/>
</dbReference>
<evidence type="ECO:0000256" key="1">
    <source>
        <dbReference type="ARBA" id="ARBA00007812"/>
    </source>
</evidence>
<dbReference type="PROSITE" id="PS00187">
    <property type="entry name" value="TPP_ENZYMES"/>
    <property type="match status" value="1"/>
</dbReference>
<name>A0A0B7GVH3_TREPH</name>
<dbReference type="PANTHER" id="PTHR18968:SF9">
    <property type="entry name" value="3D-(3,5_4)-TRIHYDROXYCYCLOHEXANE-1,2-DIONE HYDROLASE"/>
    <property type="match status" value="1"/>
</dbReference>
<dbReference type="GO" id="GO:0009097">
    <property type="term" value="P:isoleucine biosynthetic process"/>
    <property type="evidence" value="ECO:0007669"/>
    <property type="project" value="TreeGrafter"/>
</dbReference>
<dbReference type="InterPro" id="IPR045229">
    <property type="entry name" value="TPP_enz"/>
</dbReference>
<protein>
    <submittedName>
        <fullName evidence="8">3D-(3,5/4)-trihydroxycyclohexane-1,2-dione acylhydrolase (Decyclizing)</fullName>
        <ecNumber evidence="8">3.7.1.22</ecNumber>
    </submittedName>
    <submittedName>
        <fullName evidence="7">3D-(3,5/4)-trihydroxycyclohexane-1,2-dione hydrolase</fullName>
    </submittedName>
</protein>
<dbReference type="InterPro" id="IPR011766">
    <property type="entry name" value="TPP_enzyme_TPP-bd"/>
</dbReference>
<dbReference type="Proteomes" id="UP000042527">
    <property type="component" value="Unassembled WGS sequence"/>
</dbReference>
<dbReference type="PANTHER" id="PTHR18968">
    <property type="entry name" value="THIAMINE PYROPHOSPHATE ENZYMES"/>
    <property type="match status" value="1"/>
</dbReference>
<evidence type="ECO:0000259" key="4">
    <source>
        <dbReference type="Pfam" id="PF00205"/>
    </source>
</evidence>
<reference evidence="9" key="2">
    <citation type="submission" date="2015-01" db="EMBL/GenBank/DDBJ databases">
        <authorList>
            <person name="Manzoor Shahid"/>
            <person name="Zubair Saima"/>
        </authorList>
    </citation>
    <scope>NUCLEOTIDE SEQUENCE [LARGE SCALE GENOMIC DNA]</scope>
    <source>
        <strain evidence="9">V1</strain>
    </source>
</reference>
<dbReference type="GO" id="GO:0000287">
    <property type="term" value="F:magnesium ion binding"/>
    <property type="evidence" value="ECO:0007669"/>
    <property type="project" value="InterPro"/>
</dbReference>
<organism evidence="7 9">
    <name type="scientific">Treponema phagedenis</name>
    <dbReference type="NCBI Taxonomy" id="162"/>
    <lineage>
        <taxon>Bacteria</taxon>
        <taxon>Pseudomonadati</taxon>
        <taxon>Spirochaetota</taxon>
        <taxon>Spirochaetia</taxon>
        <taxon>Spirochaetales</taxon>
        <taxon>Treponemataceae</taxon>
        <taxon>Treponema</taxon>
    </lineage>
</organism>
<feature type="domain" description="Thiamine pyrophosphate enzyme TPP-binding" evidence="5">
    <location>
        <begin position="438"/>
        <end position="596"/>
    </location>
</feature>
<dbReference type="EC" id="3.7.1.22" evidence="8"/>
<dbReference type="InterPro" id="IPR012000">
    <property type="entry name" value="Thiamin_PyroP_enz_cen_dom"/>
</dbReference>
<feature type="domain" description="Thiamine pyrophosphate enzyme N-terminal TPP-binding" evidence="6">
    <location>
        <begin position="29"/>
        <end position="130"/>
    </location>
</feature>
<keyword evidence="7" id="KW-0378">Hydrolase</keyword>
<dbReference type="RefSeq" id="WP_024753604.1">
    <property type="nucleotide sequence ID" value="NZ_CDNC01000012.1"/>
</dbReference>
<dbReference type="EMBL" id="CDNC01000012">
    <property type="protein sequence ID" value="CEM61542.1"/>
    <property type="molecule type" value="Genomic_DNA"/>
</dbReference>
<dbReference type="AlphaFoldDB" id="A0A0B7GVH3"/>
<dbReference type="Pfam" id="PF00205">
    <property type="entry name" value="TPP_enzyme_M"/>
    <property type="match status" value="1"/>
</dbReference>
<dbReference type="EMBL" id="CP042817">
    <property type="protein sequence ID" value="QEJ98132.1"/>
    <property type="molecule type" value="Genomic_DNA"/>
</dbReference>
<sequence>MARMTVGQAIVKFLDNQWISQDGKKIKFVEGIFTLFGHGNVCGLGEALDENPGALRVYQGRNEQGMCHAAIGFAKQHNRKKIIACTSSIGPGAANMVTAAALATANNLPLLVFTGDTFATRQPDPVLQQIEQPSNLSITTSDAFKPVTRYWDRVYRPEQLMTALLSAMRVLTDPAETGGVCISLPQDVQGESYDFPDYFFAERVHSIRRQEPDSELLEKAAELIAKSKKPLVICGGGVRYSNAGNELRKFCEQYTIPFAETQAGKGVIPSSTALNLGGLGVTGNLAANIIAKDADLVIGVGTRFTDFTTASKFLFQNKAVQFLSINVSAYHALKMDGTGIIGDALVCIKKLQKLLKKIGYKSAYKKEITEAKHLWDAEMQRLAAIRYSNTMEPLVKARTKSSLKDFVKATGGTITQTSAIALIRKTIEPNAVIVGASGSLPGDLQRMWTTDSVDSYNVEYGYSCMGYEIAAAFGTKLAKPDLPVYSMVGDGAFIMLHSELVTARQEGAKIIILLFDNCGFGCINNLQMSQGMASLATEFRFRNEASGKQDGALIPIDYAMIAKGYGLSSYTAKTYEELEDALKKAKKDTQSVLIDIKVLPKTMTDGYEAWWHVGIAETSNSKSVQNAYKNRITHLDSARKY</sequence>
<dbReference type="GO" id="GO:0005948">
    <property type="term" value="C:acetolactate synthase complex"/>
    <property type="evidence" value="ECO:0007669"/>
    <property type="project" value="TreeGrafter"/>
</dbReference>
<dbReference type="CDD" id="cd02003">
    <property type="entry name" value="TPP_IolD"/>
    <property type="match status" value="1"/>
</dbReference>
<dbReference type="CDD" id="cd07035">
    <property type="entry name" value="TPP_PYR_POX_like"/>
    <property type="match status" value="1"/>
</dbReference>
<dbReference type="Gene3D" id="3.40.50.970">
    <property type="match status" value="2"/>
</dbReference>
<dbReference type="SUPFAM" id="SSF52518">
    <property type="entry name" value="Thiamin diphosphate-binding fold (THDP-binding)"/>
    <property type="match status" value="2"/>
</dbReference>
<dbReference type="InterPro" id="IPR012001">
    <property type="entry name" value="Thiamin_PyroP_enz_TPP-bd_dom"/>
</dbReference>
<comment type="similarity">
    <text evidence="1 3">Belongs to the TPP enzyme family.</text>
</comment>
<evidence type="ECO:0000313" key="8">
    <source>
        <dbReference type="EMBL" id="QEJ98132.1"/>
    </source>
</evidence>
<dbReference type="Gene3D" id="3.40.50.1220">
    <property type="entry name" value="TPP-binding domain"/>
    <property type="match status" value="1"/>
</dbReference>
<dbReference type="GO" id="GO:0102481">
    <property type="term" value="F:3D-(3,5/4)-trihydroxycyclohexane-1,2-dione hydrolase activity"/>
    <property type="evidence" value="ECO:0007669"/>
    <property type="project" value="UniProtKB-EC"/>
</dbReference>
<dbReference type="GO" id="GO:0003984">
    <property type="term" value="F:acetolactate synthase activity"/>
    <property type="evidence" value="ECO:0007669"/>
    <property type="project" value="TreeGrafter"/>
</dbReference>
<keyword evidence="9" id="KW-1185">Reference proteome</keyword>
<evidence type="ECO:0000256" key="2">
    <source>
        <dbReference type="ARBA" id="ARBA00023052"/>
    </source>
</evidence>
<dbReference type="GO" id="GO:0050660">
    <property type="term" value="F:flavin adenine dinucleotide binding"/>
    <property type="evidence" value="ECO:0007669"/>
    <property type="project" value="TreeGrafter"/>
</dbReference>
<feature type="domain" description="Thiamine pyrophosphate enzyme central" evidence="4">
    <location>
        <begin position="217"/>
        <end position="351"/>
    </location>
</feature>
<dbReference type="Proteomes" id="UP000323594">
    <property type="component" value="Chromosome"/>
</dbReference>
<dbReference type="Pfam" id="PF02776">
    <property type="entry name" value="TPP_enzyme_N"/>
    <property type="match status" value="1"/>
</dbReference>
<evidence type="ECO:0000256" key="3">
    <source>
        <dbReference type="RuleBase" id="RU362132"/>
    </source>
</evidence>
<evidence type="ECO:0000313" key="9">
    <source>
        <dbReference type="Proteomes" id="UP000042527"/>
    </source>
</evidence>
<dbReference type="OrthoDB" id="4494979at2"/>
<gene>
    <name evidence="7" type="primary">iolD</name>
    <name evidence="8" type="ORF">FUT82_09055</name>
    <name evidence="7" type="ORF">TPHV1_20079</name>
</gene>